<protein>
    <recommendedName>
        <fullName evidence="4">Copper resistance protein D domain-containing protein</fullName>
    </recommendedName>
</protein>
<feature type="transmembrane region" description="Helical" evidence="1">
    <location>
        <begin position="82"/>
        <end position="104"/>
    </location>
</feature>
<feature type="transmembrane region" description="Helical" evidence="1">
    <location>
        <begin position="44"/>
        <end position="70"/>
    </location>
</feature>
<evidence type="ECO:0008006" key="4">
    <source>
        <dbReference type="Google" id="ProtNLM"/>
    </source>
</evidence>
<comment type="caution">
    <text evidence="2">The sequence shown here is derived from an EMBL/GenBank/DDBJ whole genome shotgun (WGS) entry which is preliminary data.</text>
</comment>
<evidence type="ECO:0000313" key="3">
    <source>
        <dbReference type="Proteomes" id="UP000536534"/>
    </source>
</evidence>
<keyword evidence="1" id="KW-1133">Transmembrane helix</keyword>
<keyword evidence="1" id="KW-0472">Membrane</keyword>
<feature type="transmembrane region" description="Helical" evidence="1">
    <location>
        <begin position="6"/>
        <end position="32"/>
    </location>
</feature>
<dbReference type="Proteomes" id="UP000536534">
    <property type="component" value="Unassembled WGS sequence"/>
</dbReference>
<proteinExistence type="predicted"/>
<evidence type="ECO:0000313" key="2">
    <source>
        <dbReference type="EMBL" id="NLF54658.1"/>
    </source>
</evidence>
<evidence type="ECO:0000256" key="1">
    <source>
        <dbReference type="SAM" id="Phobius"/>
    </source>
</evidence>
<sequence>MLAENLSYALVQVAHNFGAAAVVGVPLIALASGRSDFDHGGRRLLWLVLLAWAVQALSGAAFATVSYAFYGRLPDISRVATIALGIKLGCAMLGFALAALRLRAGVGREVERDRRLWGGLFAVGAVALTAAAFLRWFS</sequence>
<accession>A0A7X7R8S3</accession>
<name>A0A7X7R8S3_9RHOO</name>
<dbReference type="AlphaFoldDB" id="A0A7X7R8S3"/>
<reference evidence="2 3" key="1">
    <citation type="journal article" date="2020" name="Biotechnol. Biofuels">
        <title>New insights from the biogas microbiome by comprehensive genome-resolved metagenomics of nearly 1600 species originating from multiple anaerobic digesters.</title>
        <authorList>
            <person name="Campanaro S."/>
            <person name="Treu L."/>
            <person name="Rodriguez-R L.M."/>
            <person name="Kovalovszki A."/>
            <person name="Ziels R.M."/>
            <person name="Maus I."/>
            <person name="Zhu X."/>
            <person name="Kougias P.G."/>
            <person name="Basile A."/>
            <person name="Luo G."/>
            <person name="Schluter A."/>
            <person name="Konstantinidis K.T."/>
            <person name="Angelidaki I."/>
        </authorList>
    </citation>
    <scope>NUCLEOTIDE SEQUENCE [LARGE SCALE GENOMIC DNA]</scope>
    <source>
        <strain evidence="2">AS06rmzACSIP_256</strain>
    </source>
</reference>
<gene>
    <name evidence="2" type="ORF">GX576_09755</name>
</gene>
<dbReference type="EMBL" id="JAAYYV010000251">
    <property type="protein sequence ID" value="NLF54658.1"/>
    <property type="molecule type" value="Genomic_DNA"/>
</dbReference>
<organism evidence="2 3">
    <name type="scientific">Thauera phenolivorans</name>
    <dbReference type="NCBI Taxonomy" id="1792543"/>
    <lineage>
        <taxon>Bacteria</taxon>
        <taxon>Pseudomonadati</taxon>
        <taxon>Pseudomonadota</taxon>
        <taxon>Betaproteobacteria</taxon>
        <taxon>Rhodocyclales</taxon>
        <taxon>Zoogloeaceae</taxon>
        <taxon>Thauera</taxon>
    </lineage>
</organism>
<feature type="transmembrane region" description="Helical" evidence="1">
    <location>
        <begin position="116"/>
        <end position="137"/>
    </location>
</feature>
<keyword evidence="1" id="KW-0812">Transmembrane</keyword>